<evidence type="ECO:0000256" key="5">
    <source>
        <dbReference type="ARBA" id="ARBA00044504"/>
    </source>
</evidence>
<name>A0AAV3RNT8_LITER</name>
<protein>
    <submittedName>
        <fullName evidence="9">Secondary carrier transporter</fullName>
    </submittedName>
</protein>
<dbReference type="InterPro" id="IPR020846">
    <property type="entry name" value="MFS_dom"/>
</dbReference>
<feature type="transmembrane region" description="Helical" evidence="7">
    <location>
        <begin position="167"/>
        <end position="185"/>
    </location>
</feature>
<dbReference type="Pfam" id="PF00083">
    <property type="entry name" value="Sugar_tr"/>
    <property type="match status" value="1"/>
</dbReference>
<dbReference type="InterPro" id="IPR005828">
    <property type="entry name" value="MFS_sugar_transport-like"/>
</dbReference>
<evidence type="ECO:0000256" key="1">
    <source>
        <dbReference type="ARBA" id="ARBA00004141"/>
    </source>
</evidence>
<proteinExistence type="inferred from homology"/>
<keyword evidence="3 7" id="KW-1133">Transmembrane helix</keyword>
<feature type="transmembrane region" description="Helical" evidence="7">
    <location>
        <begin position="76"/>
        <end position="97"/>
    </location>
</feature>
<dbReference type="PROSITE" id="PS50850">
    <property type="entry name" value="MFS"/>
    <property type="match status" value="1"/>
</dbReference>
<comment type="caution">
    <text evidence="9">The sequence shown here is derived from an EMBL/GenBank/DDBJ whole genome shotgun (WGS) entry which is preliminary data.</text>
</comment>
<comment type="subcellular location">
    <subcellularLocation>
        <location evidence="1">Membrane</location>
        <topology evidence="1">Multi-pass membrane protein</topology>
    </subcellularLocation>
</comment>
<dbReference type="Proteomes" id="UP001454036">
    <property type="component" value="Unassembled WGS sequence"/>
</dbReference>
<keyword evidence="2 7" id="KW-0812">Transmembrane</keyword>
<evidence type="ECO:0000256" key="7">
    <source>
        <dbReference type="SAM" id="Phobius"/>
    </source>
</evidence>
<dbReference type="GO" id="GO:0016020">
    <property type="term" value="C:membrane"/>
    <property type="evidence" value="ECO:0007669"/>
    <property type="project" value="UniProtKB-SubCell"/>
</dbReference>
<keyword evidence="10" id="KW-1185">Reference proteome</keyword>
<dbReference type="EMBL" id="BAABME010010345">
    <property type="protein sequence ID" value="GAA0177692.1"/>
    <property type="molecule type" value="Genomic_DNA"/>
</dbReference>
<evidence type="ECO:0000256" key="3">
    <source>
        <dbReference type="ARBA" id="ARBA00022989"/>
    </source>
</evidence>
<accession>A0AAV3RNT8</accession>
<dbReference type="InterPro" id="IPR036259">
    <property type="entry name" value="MFS_trans_sf"/>
</dbReference>
<evidence type="ECO:0000313" key="9">
    <source>
        <dbReference type="EMBL" id="GAA0177692.1"/>
    </source>
</evidence>
<feature type="transmembrane region" description="Helical" evidence="7">
    <location>
        <begin position="132"/>
        <end position="155"/>
    </location>
</feature>
<evidence type="ECO:0000313" key="10">
    <source>
        <dbReference type="Proteomes" id="UP001454036"/>
    </source>
</evidence>
<feature type="transmembrane region" description="Helical" evidence="7">
    <location>
        <begin position="281"/>
        <end position="301"/>
    </location>
</feature>
<comment type="similarity">
    <text evidence="5">Belongs to the major facilitator superfamily. Phosphate:H(+) symporter (TC 2.A.1.9) family.</text>
</comment>
<sequence>MSNSKNKISLDEKIETLIGSDFTWNGFLQAFMVSFAWFFDAQQAFISVFTDAEPQTDSPAYTSTVSEWLSTSTGSIISGMPASFFYMGCLIGGLVLGTLGDTHLGRKNMLVFSCFSMALTGLLTMLSPNIWIYIILRFLSGFCRASIATCSLVLATELVGRKWRGRAGIIGFFCFTFGFLSLPLLAYLNRGYSWRLLYLYTNLPTIIYSILVHYLVCESPRWLYVKGKKEQFIETLKTIAPKENESSLTLSVFVSLKECENSNSGENLYSAIMILWEKKWALRRLVVVMVVGFGVGMVYYGMPLGLGNLAYNLYLSVTLNAISEIPASLVTFFLVDKLNKRSSLLCFCLLSGVCSVMCVMVNDEKWEELQIGLELVSFFSACTAFDVVLIYTMELFPTCVRNSALSVVRQALVLGGVFSPILVAAGRKNVFLSFGVFGVTIGICGLFVLCLPETRGRMFCDTMDEEEHNMNC</sequence>
<evidence type="ECO:0000256" key="4">
    <source>
        <dbReference type="ARBA" id="ARBA00023136"/>
    </source>
</evidence>
<feature type="transmembrane region" description="Helical" evidence="7">
    <location>
        <begin position="374"/>
        <end position="392"/>
    </location>
</feature>
<feature type="transmembrane region" description="Helical" evidence="7">
    <location>
        <begin position="109"/>
        <end position="126"/>
    </location>
</feature>
<feature type="transmembrane region" description="Helical" evidence="7">
    <location>
        <begin position="431"/>
        <end position="451"/>
    </location>
</feature>
<dbReference type="GO" id="GO:0022857">
    <property type="term" value="F:transmembrane transporter activity"/>
    <property type="evidence" value="ECO:0007669"/>
    <property type="project" value="InterPro"/>
</dbReference>
<feature type="transmembrane region" description="Helical" evidence="7">
    <location>
        <begin position="197"/>
        <end position="216"/>
    </location>
</feature>
<feature type="transmembrane region" description="Helical" evidence="7">
    <location>
        <begin position="404"/>
        <end position="425"/>
    </location>
</feature>
<keyword evidence="4 7" id="KW-0472">Membrane</keyword>
<evidence type="ECO:0000256" key="2">
    <source>
        <dbReference type="ARBA" id="ARBA00022692"/>
    </source>
</evidence>
<reference evidence="9 10" key="1">
    <citation type="submission" date="2024-01" db="EMBL/GenBank/DDBJ databases">
        <title>The complete chloroplast genome sequence of Lithospermum erythrorhizon: insights into the phylogenetic relationship among Boraginaceae species and the maternal lineages of purple gromwells.</title>
        <authorList>
            <person name="Okada T."/>
            <person name="Watanabe K."/>
        </authorList>
    </citation>
    <scope>NUCLEOTIDE SEQUENCE [LARGE SCALE GENOMIC DNA]</scope>
</reference>
<feature type="transmembrane region" description="Helical" evidence="7">
    <location>
        <begin position="21"/>
        <end position="39"/>
    </location>
</feature>
<dbReference type="SUPFAM" id="SSF103473">
    <property type="entry name" value="MFS general substrate transporter"/>
    <property type="match status" value="1"/>
</dbReference>
<comment type="catalytic activity">
    <reaction evidence="6">
        <text>phosphate(in) + H(+)(in) = phosphate(out) + H(+)(out)</text>
        <dbReference type="Rhea" id="RHEA:29939"/>
        <dbReference type="ChEBI" id="CHEBI:15378"/>
        <dbReference type="ChEBI" id="CHEBI:43474"/>
    </reaction>
    <physiologicalReaction direction="right-to-left" evidence="6">
        <dbReference type="Rhea" id="RHEA:29941"/>
    </physiologicalReaction>
</comment>
<gene>
    <name evidence="9" type="ORF">LIER_29734</name>
</gene>
<feature type="domain" description="Major facilitator superfamily (MFS) profile" evidence="8">
    <location>
        <begin position="29"/>
        <end position="456"/>
    </location>
</feature>
<evidence type="ECO:0000256" key="6">
    <source>
        <dbReference type="ARBA" id="ARBA00049011"/>
    </source>
</evidence>
<feature type="transmembrane region" description="Helical" evidence="7">
    <location>
        <begin position="313"/>
        <end position="335"/>
    </location>
</feature>
<feature type="transmembrane region" description="Helical" evidence="7">
    <location>
        <begin position="342"/>
        <end position="362"/>
    </location>
</feature>
<organism evidence="9 10">
    <name type="scientific">Lithospermum erythrorhizon</name>
    <name type="common">Purple gromwell</name>
    <name type="synonym">Lithospermum officinale var. erythrorhizon</name>
    <dbReference type="NCBI Taxonomy" id="34254"/>
    <lineage>
        <taxon>Eukaryota</taxon>
        <taxon>Viridiplantae</taxon>
        <taxon>Streptophyta</taxon>
        <taxon>Embryophyta</taxon>
        <taxon>Tracheophyta</taxon>
        <taxon>Spermatophyta</taxon>
        <taxon>Magnoliopsida</taxon>
        <taxon>eudicotyledons</taxon>
        <taxon>Gunneridae</taxon>
        <taxon>Pentapetalae</taxon>
        <taxon>asterids</taxon>
        <taxon>lamiids</taxon>
        <taxon>Boraginales</taxon>
        <taxon>Boraginaceae</taxon>
        <taxon>Boraginoideae</taxon>
        <taxon>Lithospermeae</taxon>
        <taxon>Lithospermum</taxon>
    </lineage>
</organism>
<dbReference type="Gene3D" id="1.20.1250.20">
    <property type="entry name" value="MFS general substrate transporter like domains"/>
    <property type="match status" value="1"/>
</dbReference>
<dbReference type="PANTHER" id="PTHR24064">
    <property type="entry name" value="SOLUTE CARRIER FAMILY 22 MEMBER"/>
    <property type="match status" value="1"/>
</dbReference>
<dbReference type="AlphaFoldDB" id="A0AAV3RNT8"/>
<evidence type="ECO:0000259" key="8">
    <source>
        <dbReference type="PROSITE" id="PS50850"/>
    </source>
</evidence>